<keyword evidence="6" id="KW-1185">Reference proteome</keyword>
<dbReference type="InterPro" id="IPR001220">
    <property type="entry name" value="Legume_lectin_dom"/>
</dbReference>
<dbReference type="InterPro" id="IPR011009">
    <property type="entry name" value="Kinase-like_dom_sf"/>
</dbReference>
<feature type="transmembrane region" description="Helical" evidence="3">
    <location>
        <begin position="282"/>
        <end position="306"/>
    </location>
</feature>
<dbReference type="Gene3D" id="2.60.120.200">
    <property type="match status" value="1"/>
</dbReference>
<evidence type="ECO:0000313" key="5">
    <source>
        <dbReference type="EMBL" id="KAK7839412.1"/>
    </source>
</evidence>
<keyword evidence="2" id="KW-0430">Lectin</keyword>
<dbReference type="PANTHER" id="PTHR32401:SF47">
    <property type="entry name" value="LEGUME LECTIN DOMAIN-CONTAINING PROTEIN"/>
    <property type="match status" value="1"/>
</dbReference>
<keyword evidence="3" id="KW-1133">Transmembrane helix</keyword>
<dbReference type="Pfam" id="PF00139">
    <property type="entry name" value="Lectin_legB"/>
    <property type="match status" value="1"/>
</dbReference>
<proteinExistence type="inferred from homology"/>
<dbReference type="InterPro" id="IPR050258">
    <property type="entry name" value="Leguminous_Lectin"/>
</dbReference>
<dbReference type="SUPFAM" id="SSF49899">
    <property type="entry name" value="Concanavalin A-like lectins/glucanases"/>
    <property type="match status" value="1"/>
</dbReference>
<evidence type="ECO:0000256" key="3">
    <source>
        <dbReference type="SAM" id="Phobius"/>
    </source>
</evidence>
<dbReference type="PROSITE" id="PS00307">
    <property type="entry name" value="LECTIN_LEGUME_BETA"/>
    <property type="match status" value="1"/>
</dbReference>
<accession>A0AAW0KKP0</accession>
<protein>
    <submittedName>
        <fullName evidence="5">Lectin-related protein</fullName>
    </submittedName>
</protein>
<evidence type="ECO:0000259" key="4">
    <source>
        <dbReference type="Pfam" id="PF00139"/>
    </source>
</evidence>
<gene>
    <name evidence="5" type="primary">LECR</name>
    <name evidence="5" type="ORF">CFP56_018040</name>
</gene>
<reference evidence="5 6" key="1">
    <citation type="journal article" date="2018" name="Sci. Data">
        <title>The draft genome sequence of cork oak.</title>
        <authorList>
            <person name="Ramos A.M."/>
            <person name="Usie A."/>
            <person name="Barbosa P."/>
            <person name="Barros P.M."/>
            <person name="Capote T."/>
            <person name="Chaves I."/>
            <person name="Simoes F."/>
            <person name="Abreu I."/>
            <person name="Carrasquinho I."/>
            <person name="Faro C."/>
            <person name="Guimaraes J.B."/>
            <person name="Mendonca D."/>
            <person name="Nobrega F."/>
            <person name="Rodrigues L."/>
            <person name="Saibo N.J.M."/>
            <person name="Varela M.C."/>
            <person name="Egas C."/>
            <person name="Matos J."/>
            <person name="Miguel C.M."/>
            <person name="Oliveira M.M."/>
            <person name="Ricardo C.P."/>
            <person name="Goncalves S."/>
        </authorList>
    </citation>
    <scope>NUCLEOTIDE SEQUENCE [LARGE SCALE GENOMIC DNA]</scope>
    <source>
        <strain evidence="6">cv. HL8</strain>
    </source>
</reference>
<name>A0AAW0KKP0_QUESU</name>
<dbReference type="PROSITE" id="PS00308">
    <property type="entry name" value="LECTIN_LEGUME_ALPHA"/>
    <property type="match status" value="1"/>
</dbReference>
<dbReference type="PANTHER" id="PTHR32401">
    <property type="entry name" value="CONCANAVALIN A-LIKE LECTIN FAMILY PROTEIN"/>
    <property type="match status" value="1"/>
</dbReference>
<sequence>MALSNTLPSCLFQPQKLQSLLFFFLLLLPPLLSISFNLTSFNDTYINFTGDAFSDSDGYIQVTEVTRQKNITDSVGRATYKEPVRLWENRTGRLTDFTTHFSFKIEATSTNAAWSADGLAFFITPNDSNVPLNKTKGGALGLLDIALDNSTQNEIVAVEFDTFKNYFDPSDNHVGIDVNSVKSKANVTWPRSIISNGETVNAWVSYNSTTQNLSVFLTYAINSVSNNTTSLFYIVNLKDVLPEWVSVGFSAATGAGTEFHTILSWSFSSTLEVEDRSRKNNLGLGIGLAVSSAVVCCALGVLWFIFRRRRASRNTQDLGWEQCVIHRDIKSSNIMLDSNFNAKLVGLWCCHPDPTIRPSIRQVIHVLNFEAPLPNLPSKFPIPMYFGSSMHLREFSNTSPIPTVSEDQTQFSGSSCSINSSMLAGSSNPLLNLGKADVELTSITH</sequence>
<organism evidence="5 6">
    <name type="scientific">Quercus suber</name>
    <name type="common">Cork oak</name>
    <dbReference type="NCBI Taxonomy" id="58331"/>
    <lineage>
        <taxon>Eukaryota</taxon>
        <taxon>Viridiplantae</taxon>
        <taxon>Streptophyta</taxon>
        <taxon>Embryophyta</taxon>
        <taxon>Tracheophyta</taxon>
        <taxon>Spermatophyta</taxon>
        <taxon>Magnoliopsida</taxon>
        <taxon>eudicotyledons</taxon>
        <taxon>Gunneridae</taxon>
        <taxon>Pentapetalae</taxon>
        <taxon>rosids</taxon>
        <taxon>fabids</taxon>
        <taxon>Fagales</taxon>
        <taxon>Fagaceae</taxon>
        <taxon>Quercus</taxon>
    </lineage>
</organism>
<dbReference type="FunFam" id="2.60.120.200:FF:000103">
    <property type="entry name" value="L-type lectin-domain containing receptor kinase IX.1"/>
    <property type="match status" value="1"/>
</dbReference>
<evidence type="ECO:0000256" key="1">
    <source>
        <dbReference type="ARBA" id="ARBA00007606"/>
    </source>
</evidence>
<keyword evidence="3" id="KW-0812">Transmembrane</keyword>
<dbReference type="GO" id="GO:0030246">
    <property type="term" value="F:carbohydrate binding"/>
    <property type="evidence" value="ECO:0007669"/>
    <property type="project" value="UniProtKB-KW"/>
</dbReference>
<dbReference type="CDD" id="cd06899">
    <property type="entry name" value="lectin_legume_LecRK_Arcelin_ConA"/>
    <property type="match status" value="1"/>
</dbReference>
<keyword evidence="3" id="KW-0472">Membrane</keyword>
<dbReference type="InterPro" id="IPR013320">
    <property type="entry name" value="ConA-like_dom_sf"/>
</dbReference>
<evidence type="ECO:0000313" key="6">
    <source>
        <dbReference type="Proteomes" id="UP000237347"/>
    </source>
</evidence>
<dbReference type="Proteomes" id="UP000237347">
    <property type="component" value="Unassembled WGS sequence"/>
</dbReference>
<dbReference type="Gene3D" id="1.10.510.10">
    <property type="entry name" value="Transferase(Phosphotransferase) domain 1"/>
    <property type="match status" value="1"/>
</dbReference>
<comment type="caution">
    <text evidence="5">The sequence shown here is derived from an EMBL/GenBank/DDBJ whole genome shotgun (WGS) entry which is preliminary data.</text>
</comment>
<dbReference type="SUPFAM" id="SSF56112">
    <property type="entry name" value="Protein kinase-like (PK-like)"/>
    <property type="match status" value="2"/>
</dbReference>
<dbReference type="InterPro" id="IPR000985">
    <property type="entry name" value="Lectin_LegA_CS"/>
</dbReference>
<feature type="domain" description="Legume lectin" evidence="4">
    <location>
        <begin position="34"/>
        <end position="280"/>
    </location>
</feature>
<evidence type="ECO:0000256" key="2">
    <source>
        <dbReference type="ARBA" id="ARBA00022734"/>
    </source>
</evidence>
<comment type="similarity">
    <text evidence="1">Belongs to the leguminous lectin family.</text>
</comment>
<dbReference type="EMBL" id="PKMF04000284">
    <property type="protein sequence ID" value="KAK7839412.1"/>
    <property type="molecule type" value="Genomic_DNA"/>
</dbReference>
<dbReference type="InterPro" id="IPR019825">
    <property type="entry name" value="Lectin_legB_Mn/Ca_BS"/>
</dbReference>
<dbReference type="AlphaFoldDB" id="A0AAW0KKP0"/>